<organism evidence="8 9">
    <name type="scientific">Enterovirga aerilata</name>
    <dbReference type="NCBI Taxonomy" id="2730920"/>
    <lineage>
        <taxon>Bacteria</taxon>
        <taxon>Pseudomonadati</taxon>
        <taxon>Pseudomonadota</taxon>
        <taxon>Alphaproteobacteria</taxon>
        <taxon>Hyphomicrobiales</taxon>
        <taxon>Methylobacteriaceae</taxon>
        <taxon>Enterovirga</taxon>
    </lineage>
</organism>
<comment type="subunit">
    <text evidence="6">Homotetramer.</text>
</comment>
<dbReference type="Gene3D" id="3.40.1190.20">
    <property type="match status" value="1"/>
</dbReference>
<dbReference type="Proteomes" id="UP000564885">
    <property type="component" value="Unassembled WGS sequence"/>
</dbReference>
<reference evidence="8 9" key="1">
    <citation type="submission" date="2020-04" db="EMBL/GenBank/DDBJ databases">
        <title>Enterovirga sp. isolate from soil.</title>
        <authorList>
            <person name="Chea S."/>
            <person name="Kim D.-U."/>
        </authorList>
    </citation>
    <scope>NUCLEOTIDE SEQUENCE [LARGE SCALE GENOMIC DNA]</scope>
    <source>
        <strain evidence="8 9">DB1703</strain>
    </source>
</reference>
<evidence type="ECO:0000259" key="7">
    <source>
        <dbReference type="PROSITE" id="PS51383"/>
    </source>
</evidence>
<keyword evidence="2 6" id="KW-0067">ATP-binding</keyword>
<evidence type="ECO:0000256" key="5">
    <source>
        <dbReference type="ARBA" id="ARBA00023239"/>
    </source>
</evidence>
<keyword evidence="1 6" id="KW-0547">Nucleotide-binding</keyword>
<evidence type="ECO:0000256" key="3">
    <source>
        <dbReference type="ARBA" id="ARBA00022857"/>
    </source>
</evidence>
<dbReference type="PROSITE" id="PS51383">
    <property type="entry name" value="YJEF_C_3"/>
    <property type="match status" value="1"/>
</dbReference>
<keyword evidence="9" id="KW-1185">Reference proteome</keyword>
<dbReference type="GO" id="GO:0052856">
    <property type="term" value="F:NAD(P)HX epimerase activity"/>
    <property type="evidence" value="ECO:0007669"/>
    <property type="project" value="TreeGrafter"/>
</dbReference>
<dbReference type="GO" id="GO:0110051">
    <property type="term" value="P:metabolite repair"/>
    <property type="evidence" value="ECO:0007669"/>
    <property type="project" value="TreeGrafter"/>
</dbReference>
<feature type="binding site" evidence="6">
    <location>
        <position position="220"/>
    </location>
    <ligand>
        <name>(6S)-NADPHX</name>
        <dbReference type="ChEBI" id="CHEBI:64076"/>
    </ligand>
</feature>
<comment type="function">
    <text evidence="6">Catalyzes the dehydration of the S-form of NAD(P)HX at the expense of ADP, which is converted to AMP. Together with NAD(P)HX epimerase, which catalyzes the epimerization of the S- and R-forms, the enzyme allows the repair of both epimers of NAD(P)HX, a damaged form of NAD(P)H that is a result of enzymatic or heat-dependent hydration.</text>
</comment>
<keyword evidence="5 6" id="KW-0456">Lyase</keyword>
<evidence type="ECO:0000256" key="2">
    <source>
        <dbReference type="ARBA" id="ARBA00022840"/>
    </source>
</evidence>
<name>A0A849I544_9HYPH</name>
<dbReference type="PANTHER" id="PTHR12592">
    <property type="entry name" value="ATP-DEPENDENT (S)-NAD(P)H-HYDRATE DEHYDRATASE FAMILY MEMBER"/>
    <property type="match status" value="1"/>
</dbReference>
<feature type="binding site" evidence="6">
    <location>
        <position position="219"/>
    </location>
    <ligand>
        <name>AMP</name>
        <dbReference type="ChEBI" id="CHEBI:456215"/>
    </ligand>
</feature>
<feature type="binding site" evidence="6">
    <location>
        <begin position="190"/>
        <end position="194"/>
    </location>
    <ligand>
        <name>AMP</name>
        <dbReference type="ChEBI" id="CHEBI:456215"/>
    </ligand>
</feature>
<dbReference type="PANTHER" id="PTHR12592:SF0">
    <property type="entry name" value="ATP-DEPENDENT (S)-NAD(P)H-HYDRATE DEHYDRATASE"/>
    <property type="match status" value="1"/>
</dbReference>
<comment type="catalytic activity">
    <reaction evidence="6">
        <text>(6S)-NADHX + ADP = AMP + phosphate + NADH + H(+)</text>
        <dbReference type="Rhea" id="RHEA:32223"/>
        <dbReference type="ChEBI" id="CHEBI:15378"/>
        <dbReference type="ChEBI" id="CHEBI:43474"/>
        <dbReference type="ChEBI" id="CHEBI:57945"/>
        <dbReference type="ChEBI" id="CHEBI:64074"/>
        <dbReference type="ChEBI" id="CHEBI:456215"/>
        <dbReference type="ChEBI" id="CHEBI:456216"/>
        <dbReference type="EC" id="4.2.1.136"/>
    </reaction>
</comment>
<comment type="caution">
    <text evidence="8">The sequence shown here is derived from an EMBL/GenBank/DDBJ whole genome shotgun (WGS) entry which is preliminary data.</text>
</comment>
<dbReference type="EC" id="4.2.1.136" evidence="6"/>
<dbReference type="InterPro" id="IPR029056">
    <property type="entry name" value="Ribokinase-like"/>
</dbReference>
<dbReference type="HAMAP" id="MF_01965">
    <property type="entry name" value="NADHX_dehydratase"/>
    <property type="match status" value="1"/>
</dbReference>
<gene>
    <name evidence="6" type="primary">nnrD</name>
    <name evidence="8" type="ORF">HJG44_02330</name>
</gene>
<dbReference type="GO" id="GO:0046496">
    <property type="term" value="P:nicotinamide nucleotide metabolic process"/>
    <property type="evidence" value="ECO:0007669"/>
    <property type="project" value="UniProtKB-UniRule"/>
</dbReference>
<dbReference type="EMBL" id="JABEPP010000001">
    <property type="protein sequence ID" value="NNM71230.1"/>
    <property type="molecule type" value="Genomic_DNA"/>
</dbReference>
<protein>
    <recommendedName>
        <fullName evidence="6">ADP-dependent (S)-NAD(P)H-hydrate dehydratase</fullName>
        <ecNumber evidence="6">4.2.1.136</ecNumber>
    </recommendedName>
    <alternativeName>
        <fullName evidence="6">ADP-dependent NAD(P)HX dehydratase</fullName>
    </alternativeName>
</protein>
<feature type="binding site" evidence="6">
    <location>
        <position position="153"/>
    </location>
    <ligand>
        <name>(6S)-NADPHX</name>
        <dbReference type="ChEBI" id="CHEBI:64076"/>
    </ligand>
</feature>
<comment type="similarity">
    <text evidence="6">Belongs to the NnrD/CARKD family.</text>
</comment>
<keyword evidence="3 6" id="KW-0521">NADP</keyword>
<dbReference type="CDD" id="cd01171">
    <property type="entry name" value="YXKO-related"/>
    <property type="match status" value="1"/>
</dbReference>
<dbReference type="InterPro" id="IPR000631">
    <property type="entry name" value="CARKD"/>
</dbReference>
<dbReference type="SUPFAM" id="SSF53613">
    <property type="entry name" value="Ribokinase-like"/>
    <property type="match status" value="1"/>
</dbReference>
<dbReference type="GO" id="GO:0052855">
    <property type="term" value="F:ADP-dependent NAD(P)H-hydrate dehydratase activity"/>
    <property type="evidence" value="ECO:0007669"/>
    <property type="project" value="UniProtKB-UniRule"/>
</dbReference>
<dbReference type="GO" id="GO:0005524">
    <property type="term" value="F:ATP binding"/>
    <property type="evidence" value="ECO:0007669"/>
    <property type="project" value="UniProtKB-KW"/>
</dbReference>
<evidence type="ECO:0000313" key="9">
    <source>
        <dbReference type="Proteomes" id="UP000564885"/>
    </source>
</evidence>
<evidence type="ECO:0000256" key="4">
    <source>
        <dbReference type="ARBA" id="ARBA00023027"/>
    </source>
</evidence>
<sequence length="280" mass="28378">MPIPSPSGEGGKEERGRVLVVAGSRELIGAAILAGTAVLRVGAGKLQYNVPASIAFHLGAAMPEARSVAMPETPSGAIAAGAAETIAGNAGKCSAVLIGPGLLDEEATGELVAALLRRLEALPLVLDAAAMMGLKRHRELLARHAGRIVVTPHAGEMAGMLGRDKAEIEADPAAVAREVAQEYGTVVVLKGACSYIAGPGGEAWSCGHGNVGLGTSGSGDTLAGFITGLMARGADPVRAALWGVYLHGEAGNRLARSRGLLGYLAREIPDEVPAILAEMC</sequence>
<comment type="catalytic activity">
    <reaction evidence="6">
        <text>(6S)-NADPHX + ADP = AMP + phosphate + NADPH + H(+)</text>
        <dbReference type="Rhea" id="RHEA:32235"/>
        <dbReference type="ChEBI" id="CHEBI:15378"/>
        <dbReference type="ChEBI" id="CHEBI:43474"/>
        <dbReference type="ChEBI" id="CHEBI:57783"/>
        <dbReference type="ChEBI" id="CHEBI:64076"/>
        <dbReference type="ChEBI" id="CHEBI:456215"/>
        <dbReference type="ChEBI" id="CHEBI:456216"/>
        <dbReference type="EC" id="4.2.1.136"/>
    </reaction>
</comment>
<feature type="binding site" evidence="6">
    <location>
        <position position="30"/>
    </location>
    <ligand>
        <name>(6S)-NADPHX</name>
        <dbReference type="ChEBI" id="CHEBI:64076"/>
    </ligand>
</feature>
<dbReference type="NCBIfam" id="TIGR00196">
    <property type="entry name" value="yjeF_cterm"/>
    <property type="match status" value="1"/>
</dbReference>
<evidence type="ECO:0000256" key="1">
    <source>
        <dbReference type="ARBA" id="ARBA00022741"/>
    </source>
</evidence>
<evidence type="ECO:0000256" key="6">
    <source>
        <dbReference type="HAMAP-Rule" id="MF_01965"/>
    </source>
</evidence>
<dbReference type="Pfam" id="PF01256">
    <property type="entry name" value="Carb_kinase"/>
    <property type="match status" value="1"/>
</dbReference>
<proteinExistence type="inferred from homology"/>
<accession>A0A849I544</accession>
<evidence type="ECO:0000313" key="8">
    <source>
        <dbReference type="EMBL" id="NNM71230.1"/>
    </source>
</evidence>
<comment type="cofactor">
    <cofactor evidence="6">
        <name>Mg(2+)</name>
        <dbReference type="ChEBI" id="CHEBI:18420"/>
    </cofactor>
</comment>
<keyword evidence="4 6" id="KW-0520">NAD</keyword>
<dbReference type="AlphaFoldDB" id="A0A849I544"/>
<feature type="domain" description="YjeF C-terminal" evidence="7">
    <location>
        <begin position="1"/>
        <end position="279"/>
    </location>
</feature>
<feature type="binding site" evidence="6">
    <location>
        <position position="101"/>
    </location>
    <ligand>
        <name>(6S)-NADPHX</name>
        <dbReference type="ChEBI" id="CHEBI:64076"/>
    </ligand>
</feature>